<evidence type="ECO:0000256" key="2">
    <source>
        <dbReference type="SAM" id="MobiDB-lite"/>
    </source>
</evidence>
<dbReference type="PANTHER" id="PTHR34605">
    <property type="entry name" value="PHAGE_INTEGRASE DOMAIN-CONTAINING PROTEIN"/>
    <property type="match status" value="1"/>
</dbReference>
<organism evidence="3 4">
    <name type="scientific">Meripilus lineatus</name>
    <dbReference type="NCBI Taxonomy" id="2056292"/>
    <lineage>
        <taxon>Eukaryota</taxon>
        <taxon>Fungi</taxon>
        <taxon>Dikarya</taxon>
        <taxon>Basidiomycota</taxon>
        <taxon>Agaricomycotina</taxon>
        <taxon>Agaricomycetes</taxon>
        <taxon>Polyporales</taxon>
        <taxon>Meripilaceae</taxon>
        <taxon>Meripilus</taxon>
    </lineage>
</organism>
<dbReference type="EMBL" id="JANAWD010001294">
    <property type="protein sequence ID" value="KAJ3473685.1"/>
    <property type="molecule type" value="Genomic_DNA"/>
</dbReference>
<dbReference type="GO" id="GO:0015074">
    <property type="term" value="P:DNA integration"/>
    <property type="evidence" value="ECO:0007669"/>
    <property type="project" value="InterPro"/>
</dbReference>
<dbReference type="GO" id="GO:0006310">
    <property type="term" value="P:DNA recombination"/>
    <property type="evidence" value="ECO:0007669"/>
    <property type="project" value="UniProtKB-KW"/>
</dbReference>
<evidence type="ECO:0008006" key="5">
    <source>
        <dbReference type="Google" id="ProtNLM"/>
    </source>
</evidence>
<protein>
    <recommendedName>
        <fullName evidence="5">Tyr recombinase domain-containing protein</fullName>
    </recommendedName>
</protein>
<dbReference type="GO" id="GO:0003677">
    <property type="term" value="F:DNA binding"/>
    <property type="evidence" value="ECO:0007669"/>
    <property type="project" value="InterPro"/>
</dbReference>
<dbReference type="AlphaFoldDB" id="A0AAD5Y7T5"/>
<sequence length="275" mass="30841">MSHHIKPTSVDSYLSGICHQLEHLYPEVRKARQSHLVARTLKGCKRLYNTPTKRKRPLSTDDLEILLNSFPPLSHDNLLFRTLLLCGFFALHRLGELAWPDNPKARSSRKLIRRASVTFETDTCSYTLPGHKGDALFEGSTVVLAKRDDCMDPIAALAAYIEARDCSFPYHPQLFLTSSGTPPTRHWFLSRMLKVISDNVGGHSLRAGGATHFAACGWPDDRIQALGRWSSSQYRIYIRKNPVILQALLNARSPITQTPSTTVESSPKPSSHQRA</sequence>
<dbReference type="InterPro" id="IPR052925">
    <property type="entry name" value="Phage_Integrase-like_Recomb"/>
</dbReference>
<gene>
    <name evidence="3" type="ORF">NLI96_g12876</name>
</gene>
<evidence type="ECO:0000256" key="1">
    <source>
        <dbReference type="ARBA" id="ARBA00023172"/>
    </source>
</evidence>
<reference evidence="3" key="1">
    <citation type="submission" date="2022-07" db="EMBL/GenBank/DDBJ databases">
        <title>Genome Sequence of Physisporinus lineatus.</title>
        <authorList>
            <person name="Buettner E."/>
        </authorList>
    </citation>
    <scope>NUCLEOTIDE SEQUENCE</scope>
    <source>
        <strain evidence="3">VT162</strain>
    </source>
</reference>
<proteinExistence type="predicted"/>
<dbReference type="Gene3D" id="1.10.443.10">
    <property type="entry name" value="Intergrase catalytic core"/>
    <property type="match status" value="1"/>
</dbReference>
<evidence type="ECO:0000313" key="4">
    <source>
        <dbReference type="Proteomes" id="UP001212997"/>
    </source>
</evidence>
<keyword evidence="1" id="KW-0233">DNA recombination</keyword>
<feature type="region of interest" description="Disordered" evidence="2">
    <location>
        <begin position="256"/>
        <end position="275"/>
    </location>
</feature>
<keyword evidence="4" id="KW-1185">Reference proteome</keyword>
<dbReference type="Proteomes" id="UP001212997">
    <property type="component" value="Unassembled WGS sequence"/>
</dbReference>
<dbReference type="SUPFAM" id="SSF56349">
    <property type="entry name" value="DNA breaking-rejoining enzymes"/>
    <property type="match status" value="1"/>
</dbReference>
<name>A0AAD5Y7T5_9APHY</name>
<dbReference type="InterPro" id="IPR011010">
    <property type="entry name" value="DNA_brk_join_enz"/>
</dbReference>
<evidence type="ECO:0000313" key="3">
    <source>
        <dbReference type="EMBL" id="KAJ3473685.1"/>
    </source>
</evidence>
<dbReference type="PANTHER" id="PTHR34605:SF3">
    <property type="entry name" value="P CELL-TYPE AGGLUTINATION PROTEIN MAP4-LIKE-RELATED"/>
    <property type="match status" value="1"/>
</dbReference>
<accession>A0AAD5Y7T5</accession>
<dbReference type="InterPro" id="IPR013762">
    <property type="entry name" value="Integrase-like_cat_sf"/>
</dbReference>
<comment type="caution">
    <text evidence="3">The sequence shown here is derived from an EMBL/GenBank/DDBJ whole genome shotgun (WGS) entry which is preliminary data.</text>
</comment>